<protein>
    <submittedName>
        <fullName evidence="1">Uncharacterized protein</fullName>
    </submittedName>
</protein>
<name>A0ACB8CKK7_DERSI</name>
<gene>
    <name evidence="1" type="ORF">HPB49_010718</name>
</gene>
<organism evidence="1 2">
    <name type="scientific">Dermacentor silvarum</name>
    <name type="common">Tick</name>
    <dbReference type="NCBI Taxonomy" id="543639"/>
    <lineage>
        <taxon>Eukaryota</taxon>
        <taxon>Metazoa</taxon>
        <taxon>Ecdysozoa</taxon>
        <taxon>Arthropoda</taxon>
        <taxon>Chelicerata</taxon>
        <taxon>Arachnida</taxon>
        <taxon>Acari</taxon>
        <taxon>Parasitiformes</taxon>
        <taxon>Ixodida</taxon>
        <taxon>Ixodoidea</taxon>
        <taxon>Ixodidae</taxon>
        <taxon>Rhipicephalinae</taxon>
        <taxon>Dermacentor</taxon>
    </lineage>
</organism>
<evidence type="ECO:0000313" key="1">
    <source>
        <dbReference type="EMBL" id="KAH7945410.1"/>
    </source>
</evidence>
<evidence type="ECO:0000313" key="2">
    <source>
        <dbReference type="Proteomes" id="UP000821865"/>
    </source>
</evidence>
<comment type="caution">
    <text evidence="1">The sequence shown here is derived from an EMBL/GenBank/DDBJ whole genome shotgun (WGS) entry which is preliminary data.</text>
</comment>
<accession>A0ACB8CKK7</accession>
<dbReference type="EMBL" id="CM023475">
    <property type="protein sequence ID" value="KAH7945410.1"/>
    <property type="molecule type" value="Genomic_DNA"/>
</dbReference>
<dbReference type="Proteomes" id="UP000821865">
    <property type="component" value="Chromosome 6"/>
</dbReference>
<sequence length="428" mass="47581">MQQKRTREASGAFLLLFHALVSVGLDAIPPATFLITFSQVCVYLRLFSLPWSDVEDVCIGVDGVLFKGEWWRIFYGAIEHMDSMHLYYNMVSFVWKGMILEDIVGTVQFVWIIFQLTTLTGVLIVGLYYLLGIYADPIFYKHCGIGFSGVIFALKVLNNVKYPGQSRNILGVQVTLPSGFIVWFEPLLVQLITGNGSFVGHFAGVLAGLVYVGLIRPIFDLLWLVWLVPYGAVLLSVASLAMHADFVLTSELKPQATDSPSWTSSLVIDKGQWHLLLLPVLRCSGHLHLAYTMATLLGLGYRLERKVGTIRFLLDAAILAIATNVAFCLTTHYVLPNYDEIAGVRPAEMQHKCFAGPTAILLALKALYGEGHWLKKYPLLLFSLPLPSLVGAILEVDLLYFLLPDLWIVCHALGFLVGLFMSLVLPEP</sequence>
<proteinExistence type="predicted"/>
<reference evidence="1" key="1">
    <citation type="submission" date="2020-05" db="EMBL/GenBank/DDBJ databases">
        <title>Large-scale comparative analyses of tick genomes elucidate their genetic diversity and vector capacities.</title>
        <authorList>
            <person name="Jia N."/>
            <person name="Wang J."/>
            <person name="Shi W."/>
            <person name="Du L."/>
            <person name="Sun Y."/>
            <person name="Zhan W."/>
            <person name="Jiang J."/>
            <person name="Wang Q."/>
            <person name="Zhang B."/>
            <person name="Ji P."/>
            <person name="Sakyi L.B."/>
            <person name="Cui X."/>
            <person name="Yuan T."/>
            <person name="Jiang B."/>
            <person name="Yang W."/>
            <person name="Lam T.T.-Y."/>
            <person name="Chang Q."/>
            <person name="Ding S."/>
            <person name="Wang X."/>
            <person name="Zhu J."/>
            <person name="Ruan X."/>
            <person name="Zhao L."/>
            <person name="Wei J."/>
            <person name="Que T."/>
            <person name="Du C."/>
            <person name="Cheng J."/>
            <person name="Dai P."/>
            <person name="Han X."/>
            <person name="Huang E."/>
            <person name="Gao Y."/>
            <person name="Liu J."/>
            <person name="Shao H."/>
            <person name="Ye R."/>
            <person name="Li L."/>
            <person name="Wei W."/>
            <person name="Wang X."/>
            <person name="Wang C."/>
            <person name="Yang T."/>
            <person name="Huo Q."/>
            <person name="Li W."/>
            <person name="Guo W."/>
            <person name="Chen H."/>
            <person name="Zhou L."/>
            <person name="Ni X."/>
            <person name="Tian J."/>
            <person name="Zhou Y."/>
            <person name="Sheng Y."/>
            <person name="Liu T."/>
            <person name="Pan Y."/>
            <person name="Xia L."/>
            <person name="Li J."/>
            <person name="Zhao F."/>
            <person name="Cao W."/>
        </authorList>
    </citation>
    <scope>NUCLEOTIDE SEQUENCE</scope>
    <source>
        <strain evidence="1">Dsil-2018</strain>
    </source>
</reference>
<keyword evidence="2" id="KW-1185">Reference proteome</keyword>